<dbReference type="PIRSF" id="PIRSF035652">
    <property type="entry name" value="CHP02436"/>
    <property type="match status" value="1"/>
</dbReference>
<dbReference type="RefSeq" id="WP_154532515.1">
    <property type="nucleotide sequence ID" value="NZ_VUNG01000001.1"/>
</dbReference>
<proteinExistence type="predicted"/>
<dbReference type="PANTHER" id="PTHR38471">
    <property type="entry name" value="FOUR HELIX BUNDLE PROTEIN"/>
    <property type="match status" value="1"/>
</dbReference>
<dbReference type="EMBL" id="VUNG01000001">
    <property type="protein sequence ID" value="MST83179.1"/>
    <property type="molecule type" value="Genomic_DNA"/>
</dbReference>
<dbReference type="SUPFAM" id="SSF158446">
    <property type="entry name" value="IVS-encoded protein-like"/>
    <property type="match status" value="1"/>
</dbReference>
<evidence type="ECO:0000313" key="2">
    <source>
        <dbReference type="Proteomes" id="UP000438914"/>
    </source>
</evidence>
<reference evidence="1 2" key="1">
    <citation type="submission" date="2019-08" db="EMBL/GenBank/DDBJ databases">
        <title>In-depth cultivation of the pig gut microbiome towards novel bacterial diversity and tailored functional studies.</title>
        <authorList>
            <person name="Wylensek D."/>
            <person name="Hitch T.C.A."/>
            <person name="Clavel T."/>
        </authorList>
    </citation>
    <scope>NUCLEOTIDE SEQUENCE [LARGE SCALE GENOMIC DNA]</scope>
    <source>
        <strain evidence="1 2">LKV-178-WT-2A</strain>
    </source>
</reference>
<organism evidence="1 2">
    <name type="scientific">Hallella mizrahii</name>
    <dbReference type="NCBI Taxonomy" id="2606637"/>
    <lineage>
        <taxon>Bacteria</taxon>
        <taxon>Pseudomonadati</taxon>
        <taxon>Bacteroidota</taxon>
        <taxon>Bacteroidia</taxon>
        <taxon>Bacteroidales</taxon>
        <taxon>Prevotellaceae</taxon>
        <taxon>Hallella</taxon>
    </lineage>
</organism>
<accession>A0A7K0KBE4</accession>
<gene>
    <name evidence="1" type="ORF">FYJ73_00495</name>
</gene>
<sequence>MTEYNAILEKSKRFAVRIVKLYRYLDKTKVPRALSDQILRSGTSIGANAAEAHLAPSSTDFYCKLGISLKEAKETEYWLYVLHGADFIDGRSYESINDDCVEILKILTAILKNRPNRTGKG</sequence>
<name>A0A7K0KBE4_9BACT</name>
<evidence type="ECO:0000313" key="1">
    <source>
        <dbReference type="EMBL" id="MST83179.1"/>
    </source>
</evidence>
<dbReference type="PANTHER" id="PTHR38471:SF2">
    <property type="entry name" value="FOUR HELIX BUNDLE PROTEIN"/>
    <property type="match status" value="1"/>
</dbReference>
<dbReference type="InterPro" id="IPR036583">
    <property type="entry name" value="23S_rRNA_IVS_sf"/>
</dbReference>
<dbReference type="AlphaFoldDB" id="A0A7K0KBE4"/>
<protein>
    <submittedName>
        <fullName evidence="1">Four helix bundle protein</fullName>
    </submittedName>
</protein>
<dbReference type="Gene3D" id="1.20.1440.60">
    <property type="entry name" value="23S rRNA-intervening sequence"/>
    <property type="match status" value="1"/>
</dbReference>
<dbReference type="Pfam" id="PF05635">
    <property type="entry name" value="23S_rRNA_IVP"/>
    <property type="match status" value="1"/>
</dbReference>
<dbReference type="InterPro" id="IPR012657">
    <property type="entry name" value="23S_rRNA-intervening_sequence"/>
</dbReference>
<keyword evidence="2" id="KW-1185">Reference proteome</keyword>
<comment type="caution">
    <text evidence="1">The sequence shown here is derived from an EMBL/GenBank/DDBJ whole genome shotgun (WGS) entry which is preliminary data.</text>
</comment>
<dbReference type="Proteomes" id="UP000438914">
    <property type="component" value="Unassembled WGS sequence"/>
</dbReference>
<dbReference type="NCBIfam" id="TIGR02436">
    <property type="entry name" value="four helix bundle protein"/>
    <property type="match status" value="1"/>
</dbReference>